<dbReference type="EMBL" id="WJPN01000014">
    <property type="protein sequence ID" value="MRH01690.1"/>
    <property type="molecule type" value="Genomic_DNA"/>
</dbReference>
<dbReference type="Gene3D" id="3.40.50.11090">
    <property type="match status" value="1"/>
</dbReference>
<dbReference type="Pfam" id="PF22772">
    <property type="entry name" value="WsaF_C"/>
    <property type="match status" value="1"/>
</dbReference>
<dbReference type="InterPro" id="IPR055050">
    <property type="entry name" value="WsaF_C"/>
</dbReference>
<dbReference type="Pfam" id="PF21374">
    <property type="entry name" value="WsaF_N"/>
    <property type="match status" value="1"/>
</dbReference>
<evidence type="ECO:0008006" key="7">
    <source>
        <dbReference type="Google" id="ProtNLM"/>
    </source>
</evidence>
<feature type="domain" description="WsaF C-terminal" evidence="2">
    <location>
        <begin position="242"/>
        <end position="372"/>
    </location>
</feature>
<evidence type="ECO:0000313" key="6">
    <source>
        <dbReference type="Proteomes" id="UP000439314"/>
    </source>
</evidence>
<dbReference type="GO" id="GO:0030247">
    <property type="term" value="F:polysaccharide binding"/>
    <property type="evidence" value="ECO:0007669"/>
    <property type="project" value="InterPro"/>
</dbReference>
<sequence>MSQISYLLKRIAARLDAGAPAARVPTTHVSEITPCLPRHDPWTGARLNLILPSINKQHYFGGIHTAVLIYRELCRHFSASRIVLVDSIPDDEALSRFSDHVLVQADGVSSAARQIVPFSDRYQKTIPVAKQDIWVATAWWTAYAAQRMSSWQVENGGVESPLIYLIQDFEPGFYAWSSQYALALSTYRPECDIGVFNTGLLADFFRQNGLEYKYHTTFEPVLHDGLRPALEKARAVKATRQRQIVVYARPGTPRNAFELICEGLRMWGWKDPRSSQWEVVAPGELEIDLDLGPFKLRALGKLSIEAYSELLSTSAIGLSLMVSPHPSYPPLEMSAFGMAVLTNRYGNKQLEDAVDNVVSVKSMTPEAICAGLTALVDACEQRQMAPGAFAGHECSLMSSGRFDQLALEILQLRDRGSAVVV</sequence>
<organism evidence="3 6">
    <name type="scientific">Xanthomonas sontii</name>
    <dbReference type="NCBI Taxonomy" id="2650745"/>
    <lineage>
        <taxon>Bacteria</taxon>
        <taxon>Pseudomonadati</taxon>
        <taxon>Pseudomonadota</taxon>
        <taxon>Gammaproteobacteria</taxon>
        <taxon>Lysobacterales</taxon>
        <taxon>Lysobacteraceae</taxon>
        <taxon>Xanthomonas</taxon>
    </lineage>
</organism>
<accession>A0A6N7QD03</accession>
<dbReference type="Proteomes" id="UP000439314">
    <property type="component" value="Unassembled WGS sequence"/>
</dbReference>
<dbReference type="Proteomes" id="UP000437931">
    <property type="component" value="Unassembled WGS sequence"/>
</dbReference>
<gene>
    <name evidence="3" type="ORF">GIY21_15445</name>
    <name evidence="4" type="ORF">GIY22_15460</name>
</gene>
<evidence type="ECO:0000259" key="1">
    <source>
        <dbReference type="Pfam" id="PF21374"/>
    </source>
</evidence>
<name>A0A6N7QD03_9XANT</name>
<reference evidence="4" key="2">
    <citation type="journal article" date="2020" name="Plant Dis.">
        <title>A Grain Rot of Rice in Iran Caused by a Xanthomonas Strain Closely Related to X. sacchari.</title>
        <authorList>
            <person name="Mirghasempour S.A."/>
            <person name="Huang S."/>
            <person name="Studholme D.J."/>
            <person name="Brady C.L."/>
        </authorList>
    </citation>
    <scope>NUCLEOTIDE SEQUENCE</scope>
    <source>
        <strain evidence="4">SAM114</strain>
    </source>
</reference>
<reference evidence="5 6" key="1">
    <citation type="submission" date="2019-11" db="EMBL/GenBank/DDBJ databases">
        <title>First report of rice panicle blight caused by Xanthomonas sp. in Iran.</title>
        <authorList>
            <person name="Mirghasempour S.A."/>
            <person name="Huang S."/>
            <person name="Brady C.L."/>
            <person name="Studholme D.J."/>
        </authorList>
    </citation>
    <scope>NUCLEOTIDE SEQUENCE [LARGE SCALE GENOMIC DNA]</scope>
    <source>
        <strain evidence="3 6">ASD011</strain>
        <strain evidence="5">SAM114</strain>
    </source>
</reference>
<dbReference type="EMBL" id="WJPM01000014">
    <property type="protein sequence ID" value="MRH76022.1"/>
    <property type="molecule type" value="Genomic_DNA"/>
</dbReference>
<keyword evidence="5" id="KW-1185">Reference proteome</keyword>
<evidence type="ECO:0000259" key="2">
    <source>
        <dbReference type="Pfam" id="PF22772"/>
    </source>
</evidence>
<dbReference type="AlphaFoldDB" id="A0A6N7QD03"/>
<comment type="caution">
    <text evidence="3">The sequence shown here is derived from an EMBL/GenBank/DDBJ whole genome shotgun (WGS) entry which is preliminary data.</text>
</comment>
<evidence type="ECO:0000313" key="5">
    <source>
        <dbReference type="Proteomes" id="UP000437931"/>
    </source>
</evidence>
<evidence type="ECO:0000313" key="4">
    <source>
        <dbReference type="EMBL" id="MRH76022.1"/>
    </source>
</evidence>
<evidence type="ECO:0000313" key="3">
    <source>
        <dbReference type="EMBL" id="MRH01690.1"/>
    </source>
</evidence>
<feature type="domain" description="WsaF N-terminal" evidence="1">
    <location>
        <begin position="46"/>
        <end position="198"/>
    </location>
</feature>
<dbReference type="InterPro" id="IPR048510">
    <property type="entry name" value="WsaF_N"/>
</dbReference>
<protein>
    <recommendedName>
        <fullName evidence="7">Glycosyltransferase</fullName>
    </recommendedName>
</protein>
<proteinExistence type="predicted"/>
<dbReference type="Gene3D" id="3.40.50.2000">
    <property type="entry name" value="Glycogen Phosphorylase B"/>
    <property type="match status" value="1"/>
</dbReference>